<protein>
    <submittedName>
        <fullName evidence="2">DDE_Tnp_IS1595 domain-containing protein</fullName>
    </submittedName>
</protein>
<proteinExistence type="predicted"/>
<accession>A0A0K0G6A4</accession>
<evidence type="ECO:0000313" key="1">
    <source>
        <dbReference type="Proteomes" id="UP000035680"/>
    </source>
</evidence>
<reference evidence="1" key="1">
    <citation type="submission" date="2014-07" db="EMBL/GenBank/DDBJ databases">
        <authorList>
            <person name="Martin A.A"/>
            <person name="De Silva N."/>
        </authorList>
    </citation>
    <scope>NUCLEOTIDE SEQUENCE</scope>
</reference>
<sequence>MPRLIRLLTGRMSFAFLGQTVEIDETLALEESAGKPKKCLWKQHLTTSKTLLEVLRRKVNNDTLIMSDMWREYSQVDEHEYEDLTVNHKFNFVD</sequence>
<dbReference type="Proteomes" id="UP000035680">
    <property type="component" value="Unassembled WGS sequence"/>
</dbReference>
<organism evidence="1 2">
    <name type="scientific">Strongyloides venezuelensis</name>
    <name type="common">Threadworm</name>
    <dbReference type="NCBI Taxonomy" id="75913"/>
    <lineage>
        <taxon>Eukaryota</taxon>
        <taxon>Metazoa</taxon>
        <taxon>Ecdysozoa</taxon>
        <taxon>Nematoda</taxon>
        <taxon>Chromadorea</taxon>
        <taxon>Rhabditida</taxon>
        <taxon>Tylenchina</taxon>
        <taxon>Panagrolaimomorpha</taxon>
        <taxon>Strongyloidoidea</taxon>
        <taxon>Strongyloididae</taxon>
        <taxon>Strongyloides</taxon>
    </lineage>
</organism>
<reference evidence="2" key="2">
    <citation type="submission" date="2015-08" db="UniProtKB">
        <authorList>
            <consortium name="WormBaseParasite"/>
        </authorList>
    </citation>
    <scope>IDENTIFICATION</scope>
</reference>
<dbReference type="WBParaSite" id="SVE_2028700.1">
    <property type="protein sequence ID" value="SVE_2028700.1"/>
    <property type="gene ID" value="SVE_2028700"/>
</dbReference>
<name>A0A0K0G6A4_STRVS</name>
<dbReference type="AlphaFoldDB" id="A0A0K0G6A4"/>
<evidence type="ECO:0000313" key="2">
    <source>
        <dbReference type="WBParaSite" id="SVE_2028700.1"/>
    </source>
</evidence>
<keyword evidence="1" id="KW-1185">Reference proteome</keyword>